<reference evidence="3 4" key="1">
    <citation type="submission" date="2021-06" db="EMBL/GenBank/DDBJ databases">
        <title>Caerostris extrusa draft genome.</title>
        <authorList>
            <person name="Kono N."/>
            <person name="Arakawa K."/>
        </authorList>
    </citation>
    <scope>NUCLEOTIDE SEQUENCE [LARGE SCALE GENOMIC DNA]</scope>
</reference>
<evidence type="ECO:0000313" key="4">
    <source>
        <dbReference type="Proteomes" id="UP001054945"/>
    </source>
</evidence>
<dbReference type="InterPro" id="IPR013087">
    <property type="entry name" value="Znf_C2H2_type"/>
</dbReference>
<dbReference type="SMART" id="SM00355">
    <property type="entry name" value="ZnF_C2H2"/>
    <property type="match status" value="2"/>
</dbReference>
<organism evidence="3 4">
    <name type="scientific">Caerostris extrusa</name>
    <name type="common">Bark spider</name>
    <name type="synonym">Caerostris bankana</name>
    <dbReference type="NCBI Taxonomy" id="172846"/>
    <lineage>
        <taxon>Eukaryota</taxon>
        <taxon>Metazoa</taxon>
        <taxon>Ecdysozoa</taxon>
        <taxon>Arthropoda</taxon>
        <taxon>Chelicerata</taxon>
        <taxon>Arachnida</taxon>
        <taxon>Araneae</taxon>
        <taxon>Araneomorphae</taxon>
        <taxon>Entelegynae</taxon>
        <taxon>Araneoidea</taxon>
        <taxon>Araneidae</taxon>
        <taxon>Caerostris</taxon>
    </lineage>
</organism>
<feature type="region of interest" description="Disordered" evidence="1">
    <location>
        <begin position="97"/>
        <end position="142"/>
    </location>
</feature>
<evidence type="ECO:0000313" key="3">
    <source>
        <dbReference type="EMBL" id="GIY79567.1"/>
    </source>
</evidence>
<dbReference type="InterPro" id="IPR036236">
    <property type="entry name" value="Znf_C2H2_sf"/>
</dbReference>
<feature type="domain" description="C2H2-type" evidence="2">
    <location>
        <begin position="152"/>
        <end position="175"/>
    </location>
</feature>
<accession>A0AAV4WA24</accession>
<dbReference type="AlphaFoldDB" id="A0AAV4WA24"/>
<dbReference type="EMBL" id="BPLR01015904">
    <property type="protein sequence ID" value="GIY79567.1"/>
    <property type="molecule type" value="Genomic_DNA"/>
</dbReference>
<sequence>MSRLFKCPYCNYSSDRKQNLTLHVNGGRLAFEIEAARQAEHNKYIQDGKCLSCMLIYPSSDISLDETGRKFSSNRVSFKVSGLGWAKFSGLHRIEQGWPNPANREAHKEHSCSTRPVPESIDSSPSPTPTPSSTPAAEASSKSVARMSRRLFKCPYCSYSSDWPDRVSRHVRGVHGDAAWSARADDCKEKVIAPSQ</sequence>
<feature type="domain" description="C2H2-type" evidence="2">
    <location>
        <begin position="5"/>
        <end position="25"/>
    </location>
</feature>
<dbReference type="Pfam" id="PF13909">
    <property type="entry name" value="zf-H2C2_5"/>
    <property type="match status" value="2"/>
</dbReference>
<keyword evidence="4" id="KW-1185">Reference proteome</keyword>
<dbReference type="SUPFAM" id="SSF57667">
    <property type="entry name" value="beta-beta-alpha zinc fingers"/>
    <property type="match status" value="1"/>
</dbReference>
<feature type="compositionally biased region" description="Low complexity" evidence="1">
    <location>
        <begin position="133"/>
        <end position="142"/>
    </location>
</feature>
<protein>
    <recommendedName>
        <fullName evidence="2">C2H2-type domain-containing protein</fullName>
    </recommendedName>
</protein>
<evidence type="ECO:0000256" key="1">
    <source>
        <dbReference type="SAM" id="MobiDB-lite"/>
    </source>
</evidence>
<proteinExistence type="predicted"/>
<comment type="caution">
    <text evidence="3">The sequence shown here is derived from an EMBL/GenBank/DDBJ whole genome shotgun (WGS) entry which is preliminary data.</text>
</comment>
<gene>
    <name evidence="3" type="ORF">CEXT_724601</name>
</gene>
<dbReference type="Proteomes" id="UP001054945">
    <property type="component" value="Unassembled WGS sequence"/>
</dbReference>
<evidence type="ECO:0000259" key="2">
    <source>
        <dbReference type="SMART" id="SM00355"/>
    </source>
</evidence>
<name>A0AAV4WA24_CAEEX</name>